<dbReference type="AlphaFoldDB" id="A0AA88VSP8"/>
<dbReference type="SUPFAM" id="SSF48264">
    <property type="entry name" value="Cytochrome P450"/>
    <property type="match status" value="1"/>
</dbReference>
<keyword evidence="5 11" id="KW-0479">Metal-binding</keyword>
<dbReference type="PANTHER" id="PTHR24282">
    <property type="entry name" value="CYTOCHROME P450 FAMILY MEMBER"/>
    <property type="match status" value="1"/>
</dbReference>
<evidence type="ECO:0000256" key="1">
    <source>
        <dbReference type="ARBA" id="ARBA00004370"/>
    </source>
</evidence>
<evidence type="ECO:0000256" key="6">
    <source>
        <dbReference type="ARBA" id="ARBA00022989"/>
    </source>
</evidence>
<evidence type="ECO:0000256" key="12">
    <source>
        <dbReference type="RuleBase" id="RU000461"/>
    </source>
</evidence>
<evidence type="ECO:0000256" key="5">
    <source>
        <dbReference type="ARBA" id="ARBA00022723"/>
    </source>
</evidence>
<dbReference type="InterPro" id="IPR002401">
    <property type="entry name" value="Cyt_P450_E_grp-I"/>
</dbReference>
<reference evidence="13" key="1">
    <citation type="submission" date="2022-12" db="EMBL/GenBank/DDBJ databases">
        <title>Draft genome assemblies for two species of Escallonia (Escalloniales).</title>
        <authorList>
            <person name="Chanderbali A."/>
            <person name="Dervinis C."/>
            <person name="Anghel I."/>
            <person name="Soltis D."/>
            <person name="Soltis P."/>
            <person name="Zapata F."/>
        </authorList>
    </citation>
    <scope>NUCLEOTIDE SEQUENCE</scope>
    <source>
        <strain evidence="13">UCBG64.0493</strain>
        <tissue evidence="13">Leaf</tissue>
    </source>
</reference>
<evidence type="ECO:0008006" key="15">
    <source>
        <dbReference type="Google" id="ProtNLM"/>
    </source>
</evidence>
<keyword evidence="4" id="KW-0812">Transmembrane</keyword>
<dbReference type="InterPro" id="IPR001128">
    <property type="entry name" value="Cyt_P450"/>
</dbReference>
<dbReference type="PROSITE" id="PS00086">
    <property type="entry name" value="CYTOCHROME_P450"/>
    <property type="match status" value="1"/>
</dbReference>
<dbReference type="Gene3D" id="1.10.630.10">
    <property type="entry name" value="Cytochrome P450"/>
    <property type="match status" value="1"/>
</dbReference>
<evidence type="ECO:0000256" key="11">
    <source>
        <dbReference type="PIRSR" id="PIRSR602401-1"/>
    </source>
</evidence>
<keyword evidence="6" id="KW-1133">Transmembrane helix</keyword>
<name>A0AA88VSP8_9ASTE</name>
<comment type="caution">
    <text evidence="13">The sequence shown here is derived from an EMBL/GenBank/DDBJ whole genome shotgun (WGS) entry which is preliminary data.</text>
</comment>
<keyword evidence="3 11" id="KW-0349">Heme</keyword>
<evidence type="ECO:0000256" key="7">
    <source>
        <dbReference type="ARBA" id="ARBA00023002"/>
    </source>
</evidence>
<keyword evidence="7 12" id="KW-0560">Oxidoreductase</keyword>
<dbReference type="GO" id="GO:0005506">
    <property type="term" value="F:iron ion binding"/>
    <property type="evidence" value="ECO:0007669"/>
    <property type="project" value="InterPro"/>
</dbReference>
<dbReference type="GO" id="GO:0004497">
    <property type="term" value="F:monooxygenase activity"/>
    <property type="evidence" value="ECO:0007669"/>
    <property type="project" value="UniProtKB-KW"/>
</dbReference>
<dbReference type="InterPro" id="IPR017972">
    <property type="entry name" value="Cyt_P450_CS"/>
</dbReference>
<gene>
    <name evidence="13" type="ORF">RJ639_008876</name>
</gene>
<dbReference type="EMBL" id="JAVXUP010001230">
    <property type="protein sequence ID" value="KAK3014305.1"/>
    <property type="molecule type" value="Genomic_DNA"/>
</dbReference>
<keyword evidence="8 11" id="KW-0408">Iron</keyword>
<keyword evidence="14" id="KW-1185">Reference proteome</keyword>
<dbReference type="GO" id="GO:0016020">
    <property type="term" value="C:membrane"/>
    <property type="evidence" value="ECO:0007669"/>
    <property type="project" value="UniProtKB-SubCell"/>
</dbReference>
<evidence type="ECO:0000313" key="13">
    <source>
        <dbReference type="EMBL" id="KAK3014305.1"/>
    </source>
</evidence>
<keyword evidence="9 12" id="KW-0503">Monooxygenase</keyword>
<feature type="non-terminal residue" evidence="13">
    <location>
        <position position="1"/>
    </location>
</feature>
<dbReference type="Pfam" id="PF00067">
    <property type="entry name" value="p450"/>
    <property type="match status" value="1"/>
</dbReference>
<comment type="cofactor">
    <cofactor evidence="11">
        <name>heme</name>
        <dbReference type="ChEBI" id="CHEBI:30413"/>
    </cofactor>
</comment>
<dbReference type="Proteomes" id="UP001188597">
    <property type="component" value="Unassembled WGS sequence"/>
</dbReference>
<evidence type="ECO:0000256" key="8">
    <source>
        <dbReference type="ARBA" id="ARBA00023004"/>
    </source>
</evidence>
<dbReference type="PRINTS" id="PR00463">
    <property type="entry name" value="EP450I"/>
</dbReference>
<evidence type="ECO:0000256" key="10">
    <source>
        <dbReference type="ARBA" id="ARBA00023136"/>
    </source>
</evidence>
<comment type="similarity">
    <text evidence="2 12">Belongs to the cytochrome P450 family.</text>
</comment>
<dbReference type="GO" id="GO:0020037">
    <property type="term" value="F:heme binding"/>
    <property type="evidence" value="ECO:0007669"/>
    <property type="project" value="InterPro"/>
</dbReference>
<evidence type="ECO:0000256" key="9">
    <source>
        <dbReference type="ARBA" id="ARBA00023033"/>
    </source>
</evidence>
<protein>
    <recommendedName>
        <fullName evidence="15">Cytochrome P450</fullName>
    </recommendedName>
</protein>
<evidence type="ECO:0000313" key="14">
    <source>
        <dbReference type="Proteomes" id="UP001188597"/>
    </source>
</evidence>
<dbReference type="PANTHER" id="PTHR24282:SF273">
    <property type="entry name" value="CYTOCHROME P450 CYP72A219-LIKE"/>
    <property type="match status" value="1"/>
</dbReference>
<dbReference type="GO" id="GO:0016705">
    <property type="term" value="F:oxidoreductase activity, acting on paired donors, with incorporation or reduction of molecular oxygen"/>
    <property type="evidence" value="ECO:0007669"/>
    <property type="project" value="InterPro"/>
</dbReference>
<feature type="binding site" description="axial binding residue" evidence="11">
    <location>
        <position position="437"/>
    </location>
    <ligand>
        <name>heme</name>
        <dbReference type="ChEBI" id="CHEBI:30413"/>
    </ligand>
    <ligandPart>
        <name>Fe</name>
        <dbReference type="ChEBI" id="CHEBI:18248"/>
    </ligandPart>
</feature>
<dbReference type="InterPro" id="IPR036396">
    <property type="entry name" value="Cyt_P450_sf"/>
</dbReference>
<proteinExistence type="inferred from homology"/>
<sequence length="480" mass="55026">METLYKSIVVPCAIVVLALAWRVLNSVWLRPRKLEKYLRQQGLRGTSYKLLYGDMKEVSAMMKEAQSKPISLSDDIVPRLIPFAQKAIKNYGKNCFTWLGPKPLVYIMDPDLIKEITTKNFQFRRPNRNPLTKLLAKGTMLPAFYVSCNEMMTKWEKMASDDGLCELDVWSHLQTMSSDAISRTAFGSSYEEGKRIFELQKEQGLLVHEVIQSIYIPGWRFLPTIRNKRMKEIEKEVQVSITSVINKRMKLIEAREAKSDDLLGVLLESNFNEIQQHGNKKFGMSINEVIEECKLFYFAGQETTSVLLVWTLVLLSQHPSWQERAREEVIRIFGNKKPDFDGLNHLKTVNMILHEVLRFYPAGVSLKRATYEETKLGDISLPAGVLLSVPTLLLHHDYELWGADAKEFKPERFSEGVSKATEGQVSYIPFGWGPRICIGQNFAMLEAKMAMAMILQRFSFVLSPSYAHAPCHVITVRPQY</sequence>
<dbReference type="InterPro" id="IPR050665">
    <property type="entry name" value="Cytochrome_P450_Monooxygen"/>
</dbReference>
<evidence type="ECO:0000256" key="2">
    <source>
        <dbReference type="ARBA" id="ARBA00010617"/>
    </source>
</evidence>
<evidence type="ECO:0000256" key="4">
    <source>
        <dbReference type="ARBA" id="ARBA00022692"/>
    </source>
</evidence>
<keyword evidence="10" id="KW-0472">Membrane</keyword>
<dbReference type="PRINTS" id="PR00385">
    <property type="entry name" value="P450"/>
</dbReference>
<evidence type="ECO:0000256" key="3">
    <source>
        <dbReference type="ARBA" id="ARBA00022617"/>
    </source>
</evidence>
<organism evidence="13 14">
    <name type="scientific">Escallonia herrerae</name>
    <dbReference type="NCBI Taxonomy" id="1293975"/>
    <lineage>
        <taxon>Eukaryota</taxon>
        <taxon>Viridiplantae</taxon>
        <taxon>Streptophyta</taxon>
        <taxon>Embryophyta</taxon>
        <taxon>Tracheophyta</taxon>
        <taxon>Spermatophyta</taxon>
        <taxon>Magnoliopsida</taxon>
        <taxon>eudicotyledons</taxon>
        <taxon>Gunneridae</taxon>
        <taxon>Pentapetalae</taxon>
        <taxon>asterids</taxon>
        <taxon>campanulids</taxon>
        <taxon>Escalloniales</taxon>
        <taxon>Escalloniaceae</taxon>
        <taxon>Escallonia</taxon>
    </lineage>
</organism>
<accession>A0AA88VSP8</accession>
<comment type="subcellular location">
    <subcellularLocation>
        <location evidence="1">Membrane</location>
    </subcellularLocation>
</comment>